<accession>A0A1I7FBK4</accession>
<protein>
    <recommendedName>
        <fullName evidence="1">DUF3644 domain-containing protein</fullName>
    </recommendedName>
</protein>
<proteinExistence type="predicted"/>
<evidence type="ECO:0000313" key="2">
    <source>
        <dbReference type="EMBL" id="SFU33537.1"/>
    </source>
</evidence>
<evidence type="ECO:0000259" key="1">
    <source>
        <dbReference type="Pfam" id="PF12358"/>
    </source>
</evidence>
<dbReference type="Pfam" id="PF12358">
    <property type="entry name" value="DUF3644"/>
    <property type="match status" value="1"/>
</dbReference>
<feature type="domain" description="DUF3644" evidence="1">
    <location>
        <begin position="3"/>
        <end position="91"/>
    </location>
</feature>
<dbReference type="EMBL" id="FPBZ01000001">
    <property type="protein sequence ID" value="SFU33537.1"/>
    <property type="molecule type" value="Genomic_DNA"/>
</dbReference>
<reference evidence="3" key="1">
    <citation type="submission" date="2016-10" db="EMBL/GenBank/DDBJ databases">
        <authorList>
            <person name="Varghese N."/>
            <person name="Submissions S."/>
        </authorList>
    </citation>
    <scope>NUCLEOTIDE SEQUENCE [LARGE SCALE GENOMIC DNA]</scope>
    <source>
        <strain evidence="3">Nl14</strain>
    </source>
</reference>
<evidence type="ECO:0000313" key="3">
    <source>
        <dbReference type="Proteomes" id="UP000182649"/>
    </source>
</evidence>
<sequence>MLALIEIRDNAAHFINKDLYIGRRVLEIGTASLRNYLFLVTDWFQVDLTSYNFFLMPISFYHGFEAAEPATRTHYPVQVQKLLTYLDSLEQQDVADDAKQHVVLRLETKLVRGKDTSAVAFRWTDDPKAPAVMVREEDVLKSYPMTYRDLANTLKRRYVNFLENKDFLKIRQALEKENKYSIVRFLHPSNPNSSKQRFYNPNILQEFDKHYVRRIKS</sequence>
<dbReference type="Proteomes" id="UP000182649">
    <property type="component" value="Unassembled WGS sequence"/>
</dbReference>
<gene>
    <name evidence="2" type="ORF">SAMN05216417_101321</name>
</gene>
<dbReference type="InterPro" id="IPR022104">
    <property type="entry name" value="DUF3644"/>
</dbReference>
<name>A0A1I7FBK4_9PROT</name>
<organism evidence="2 3">
    <name type="scientific">Nitrosospira multiformis</name>
    <dbReference type="NCBI Taxonomy" id="1231"/>
    <lineage>
        <taxon>Bacteria</taxon>
        <taxon>Pseudomonadati</taxon>
        <taxon>Pseudomonadota</taxon>
        <taxon>Betaproteobacteria</taxon>
        <taxon>Nitrosomonadales</taxon>
        <taxon>Nitrosomonadaceae</taxon>
        <taxon>Nitrosospira</taxon>
    </lineage>
</organism>
<dbReference type="AlphaFoldDB" id="A0A1I7FBK4"/>